<dbReference type="GO" id="GO:0008270">
    <property type="term" value="F:zinc ion binding"/>
    <property type="evidence" value="ECO:0007669"/>
    <property type="project" value="UniProtKB-KW"/>
</dbReference>
<dbReference type="PANTHER" id="PTHR11239:SF12">
    <property type="entry name" value="DNA-DIRECTED RNA POLYMERASE III SUBUNIT RPC10"/>
    <property type="match status" value="1"/>
</dbReference>
<dbReference type="PANTHER" id="PTHR11239">
    <property type="entry name" value="DNA-DIRECTED RNA POLYMERASE"/>
    <property type="match status" value="1"/>
</dbReference>
<dbReference type="SUPFAM" id="SSF57783">
    <property type="entry name" value="Zinc beta-ribbon"/>
    <property type="match status" value="2"/>
</dbReference>
<sequence>MLHILVNGIGFLIQWATIYTHSLAQWRIMEFCPTCGMMLQIEPASSGRKMRFSCPTCPYVCSNESKIVRKVKLKKKDVDPIIRWEESMQSLPKGQATCAKCGNNEAYFYQMQIRSADEPMTTFYTCCNEGCKHEWRED</sequence>
<evidence type="ECO:0000256" key="1">
    <source>
        <dbReference type="ARBA" id="ARBA00004123"/>
    </source>
</evidence>
<dbReference type="EMBL" id="CM007381">
    <property type="protein sequence ID" value="ONK79505.1"/>
    <property type="molecule type" value="Genomic_DNA"/>
</dbReference>
<keyword evidence="7" id="KW-0539">Nucleus</keyword>
<dbReference type="Proteomes" id="UP000243459">
    <property type="component" value="Chromosome 1"/>
</dbReference>
<dbReference type="PROSITE" id="PS51133">
    <property type="entry name" value="ZF_TFIIS_2"/>
    <property type="match status" value="1"/>
</dbReference>
<dbReference type="AlphaFoldDB" id="A0A5P1FMH0"/>
<reference evidence="13" key="1">
    <citation type="journal article" date="2017" name="Nat. Commun.">
        <title>The asparagus genome sheds light on the origin and evolution of a young Y chromosome.</title>
        <authorList>
            <person name="Harkess A."/>
            <person name="Zhou J."/>
            <person name="Xu C."/>
            <person name="Bowers J.E."/>
            <person name="Van der Hulst R."/>
            <person name="Ayyampalayam S."/>
            <person name="Mercati F."/>
            <person name="Riccardi P."/>
            <person name="McKain M.R."/>
            <person name="Kakrana A."/>
            <person name="Tang H."/>
            <person name="Ray J."/>
            <person name="Groenendijk J."/>
            <person name="Arikit S."/>
            <person name="Mathioni S.M."/>
            <person name="Nakano M."/>
            <person name="Shan H."/>
            <person name="Telgmann-Rauber A."/>
            <person name="Kanno A."/>
            <person name="Yue Z."/>
            <person name="Chen H."/>
            <person name="Li W."/>
            <person name="Chen Y."/>
            <person name="Xu X."/>
            <person name="Zhang Y."/>
            <person name="Luo S."/>
            <person name="Chen H."/>
            <person name="Gao J."/>
            <person name="Mao Z."/>
            <person name="Pires J.C."/>
            <person name="Luo M."/>
            <person name="Kudrna D."/>
            <person name="Wing R.A."/>
            <person name="Meyers B.C."/>
            <person name="Yi K."/>
            <person name="Kong H."/>
            <person name="Lavrijsen P."/>
            <person name="Sunseri F."/>
            <person name="Falavigna A."/>
            <person name="Ye Y."/>
            <person name="Leebens-Mack J.H."/>
            <person name="Chen G."/>
        </authorList>
    </citation>
    <scope>NUCLEOTIDE SEQUENCE [LARGE SCALE GENOMIC DNA]</scope>
    <source>
        <strain evidence="13">cv. DH0086</strain>
    </source>
</reference>
<evidence type="ECO:0000259" key="11">
    <source>
        <dbReference type="PROSITE" id="PS51133"/>
    </source>
</evidence>
<keyword evidence="10" id="KW-0804">Transcription</keyword>
<dbReference type="GO" id="GO:0003899">
    <property type="term" value="F:DNA-directed RNA polymerase activity"/>
    <property type="evidence" value="ECO:0007669"/>
    <property type="project" value="InterPro"/>
</dbReference>
<evidence type="ECO:0000256" key="2">
    <source>
        <dbReference type="ARBA" id="ARBA00020093"/>
    </source>
</evidence>
<keyword evidence="13" id="KW-1185">Reference proteome</keyword>
<dbReference type="InterPro" id="IPR001222">
    <property type="entry name" value="Znf_TFIIS"/>
</dbReference>
<keyword evidence="4 10" id="KW-0479">Metal-binding</keyword>
<evidence type="ECO:0000256" key="9">
    <source>
        <dbReference type="PROSITE-ProRule" id="PRU00472"/>
    </source>
</evidence>
<dbReference type="Pfam" id="PF02150">
    <property type="entry name" value="Zn_ribbon_RPB9"/>
    <property type="match status" value="1"/>
</dbReference>
<keyword evidence="3 10" id="KW-0240">DNA-directed RNA polymerase</keyword>
<dbReference type="InterPro" id="IPR012164">
    <property type="entry name" value="Rpa12/Rpb9/Rpc10/TFS"/>
</dbReference>
<evidence type="ECO:0000256" key="6">
    <source>
        <dbReference type="ARBA" id="ARBA00022833"/>
    </source>
</evidence>
<evidence type="ECO:0000256" key="3">
    <source>
        <dbReference type="ARBA" id="ARBA00022478"/>
    </source>
</evidence>
<dbReference type="OMA" id="MEFCDEC"/>
<evidence type="ECO:0000313" key="13">
    <source>
        <dbReference type="Proteomes" id="UP000243459"/>
    </source>
</evidence>
<evidence type="ECO:0000256" key="7">
    <source>
        <dbReference type="ARBA" id="ARBA00023242"/>
    </source>
</evidence>
<feature type="domain" description="TFIIS-type" evidence="11">
    <location>
        <begin position="94"/>
        <end position="136"/>
    </location>
</feature>
<dbReference type="CDD" id="cd10509">
    <property type="entry name" value="Zn-ribbon_RPC11"/>
    <property type="match status" value="1"/>
</dbReference>
<dbReference type="InterPro" id="IPR001529">
    <property type="entry name" value="Zn_ribbon_RPB9"/>
</dbReference>
<dbReference type="Gramene" id="ONK79505">
    <property type="protein sequence ID" value="ONK79505"/>
    <property type="gene ID" value="A4U43_C01F7040"/>
</dbReference>
<dbReference type="GO" id="GO:0003676">
    <property type="term" value="F:nucleic acid binding"/>
    <property type="evidence" value="ECO:0007669"/>
    <property type="project" value="InterPro"/>
</dbReference>
<keyword evidence="5 9" id="KW-0863">Zinc-finger</keyword>
<accession>A0A5P1FMH0</accession>
<protein>
    <recommendedName>
        <fullName evidence="2">DNA-directed RNA polymerase III subunit RPC10</fullName>
    </recommendedName>
    <alternativeName>
        <fullName evidence="8">RNA polymerase III subunit C11</fullName>
    </alternativeName>
</protein>
<dbReference type="SMART" id="SM00440">
    <property type="entry name" value="ZnF_C2C2"/>
    <property type="match status" value="1"/>
</dbReference>
<dbReference type="OrthoDB" id="282152at2759"/>
<dbReference type="InterPro" id="IPR034014">
    <property type="entry name" value="Zn_ribbon_RPC11_C"/>
</dbReference>
<comment type="similarity">
    <text evidence="10">Belongs to the archaeal rpoM/eukaryotic RPA12/RPB9/RPC11 RNA polymerase family.</text>
</comment>
<dbReference type="SMART" id="SM00661">
    <property type="entry name" value="RPOL9"/>
    <property type="match status" value="1"/>
</dbReference>
<proteinExistence type="inferred from homology"/>
<evidence type="ECO:0000256" key="5">
    <source>
        <dbReference type="ARBA" id="ARBA00022771"/>
    </source>
</evidence>
<keyword evidence="6" id="KW-0862">Zinc</keyword>
<dbReference type="GO" id="GO:0005666">
    <property type="term" value="C:RNA polymerase III complex"/>
    <property type="evidence" value="ECO:0007669"/>
    <property type="project" value="TreeGrafter"/>
</dbReference>
<gene>
    <name evidence="12" type="ORF">A4U43_C01F7040</name>
</gene>
<evidence type="ECO:0000256" key="10">
    <source>
        <dbReference type="RuleBase" id="RU003474"/>
    </source>
</evidence>
<evidence type="ECO:0000256" key="8">
    <source>
        <dbReference type="ARBA" id="ARBA00029985"/>
    </source>
</evidence>
<comment type="subcellular location">
    <subcellularLocation>
        <location evidence="1">Nucleus</location>
    </subcellularLocation>
</comment>
<dbReference type="PROSITE" id="PS00466">
    <property type="entry name" value="ZF_TFIIS_1"/>
    <property type="match status" value="1"/>
</dbReference>
<evidence type="ECO:0000256" key="4">
    <source>
        <dbReference type="ARBA" id="ARBA00022723"/>
    </source>
</evidence>
<dbReference type="Pfam" id="PF01096">
    <property type="entry name" value="Zn_ribbon_TFIIS"/>
    <property type="match status" value="1"/>
</dbReference>
<dbReference type="Gene3D" id="2.20.25.10">
    <property type="match status" value="1"/>
</dbReference>
<evidence type="ECO:0000313" key="12">
    <source>
        <dbReference type="EMBL" id="ONK79505.1"/>
    </source>
</evidence>
<name>A0A5P1FMH0_ASPOF</name>
<dbReference type="GO" id="GO:0006386">
    <property type="term" value="P:termination of RNA polymerase III transcription"/>
    <property type="evidence" value="ECO:0007669"/>
    <property type="project" value="TreeGrafter"/>
</dbReference>
<organism evidence="12 13">
    <name type="scientific">Asparagus officinalis</name>
    <name type="common">Garden asparagus</name>
    <dbReference type="NCBI Taxonomy" id="4686"/>
    <lineage>
        <taxon>Eukaryota</taxon>
        <taxon>Viridiplantae</taxon>
        <taxon>Streptophyta</taxon>
        <taxon>Embryophyta</taxon>
        <taxon>Tracheophyta</taxon>
        <taxon>Spermatophyta</taxon>
        <taxon>Magnoliopsida</taxon>
        <taxon>Liliopsida</taxon>
        <taxon>Asparagales</taxon>
        <taxon>Asparagaceae</taxon>
        <taxon>Asparagoideae</taxon>
        <taxon>Asparagus</taxon>
    </lineage>
</organism>